<feature type="compositionally biased region" description="Pro residues" evidence="1">
    <location>
        <begin position="136"/>
        <end position="149"/>
    </location>
</feature>
<comment type="caution">
    <text evidence="2">The sequence shown here is derived from an EMBL/GenBank/DDBJ whole genome shotgun (WGS) entry which is preliminary data.</text>
</comment>
<dbReference type="AlphaFoldDB" id="I0YJ82"/>
<protein>
    <submittedName>
        <fullName evidence="2">Uncharacterized protein</fullName>
    </submittedName>
</protein>
<dbReference type="KEGG" id="csl:COCSUDRAFT_60119"/>
<organism evidence="2 3">
    <name type="scientific">Coccomyxa subellipsoidea (strain C-169)</name>
    <name type="common">Green microalga</name>
    <dbReference type="NCBI Taxonomy" id="574566"/>
    <lineage>
        <taxon>Eukaryota</taxon>
        <taxon>Viridiplantae</taxon>
        <taxon>Chlorophyta</taxon>
        <taxon>core chlorophytes</taxon>
        <taxon>Trebouxiophyceae</taxon>
        <taxon>Trebouxiophyceae incertae sedis</taxon>
        <taxon>Coccomyxaceae</taxon>
        <taxon>Coccomyxa</taxon>
        <taxon>Coccomyxa subellipsoidea</taxon>
    </lineage>
</organism>
<dbReference type="RefSeq" id="XP_005642995.1">
    <property type="nucleotide sequence ID" value="XM_005642938.1"/>
</dbReference>
<keyword evidence="3" id="KW-1185">Reference proteome</keyword>
<name>I0YJ82_COCSC</name>
<reference evidence="2 3" key="1">
    <citation type="journal article" date="2012" name="Genome Biol.">
        <title>The genome of the polar eukaryotic microalga coccomyxa subellipsoidea reveals traits of cold adaptation.</title>
        <authorList>
            <person name="Blanc G."/>
            <person name="Agarkova I."/>
            <person name="Grimwood J."/>
            <person name="Kuo A."/>
            <person name="Brueggeman A."/>
            <person name="Dunigan D."/>
            <person name="Gurnon J."/>
            <person name="Ladunga I."/>
            <person name="Lindquist E."/>
            <person name="Lucas S."/>
            <person name="Pangilinan J."/>
            <person name="Proschold T."/>
            <person name="Salamov A."/>
            <person name="Schmutz J."/>
            <person name="Weeks D."/>
            <person name="Yamada T."/>
            <person name="Claverie J.M."/>
            <person name="Grigoriev I."/>
            <person name="Van Etten J."/>
            <person name="Lomsadze A."/>
            <person name="Borodovsky M."/>
        </authorList>
    </citation>
    <scope>NUCLEOTIDE SEQUENCE [LARGE SCALE GENOMIC DNA]</scope>
    <source>
        <strain evidence="2 3">C-169</strain>
    </source>
</reference>
<sequence>MPKAQHGPDAKFHTLSFNTQPFDCASEQHVAALAAAFPGALTGANGAVLVAANGAQIGGDGSQVYQQALGENAGDPQQHQQDSGMQYITTHPQVQDGSQAAHSQPLPFLILPPTSWSQQVAGDTQHHLQQAAAFAEPPPQPPAPLPHLPSPAELRAVAASPSKEDAGMPSDAQRNHAHLMHSHLVDFLRDYLRRPELQRAEVDKARVCRYIEAFTTWDSATRVEQYALLHFAWDLAAPGDAKWRAVVDRLDKALAPFQAPPQQQAAPADVPLG</sequence>
<gene>
    <name evidence="2" type="ORF">COCSUDRAFT_60119</name>
</gene>
<evidence type="ECO:0000313" key="2">
    <source>
        <dbReference type="EMBL" id="EIE18451.1"/>
    </source>
</evidence>
<dbReference type="Proteomes" id="UP000007264">
    <property type="component" value="Unassembled WGS sequence"/>
</dbReference>
<accession>I0YJ82</accession>
<dbReference type="EMBL" id="AGSI01000023">
    <property type="protein sequence ID" value="EIE18451.1"/>
    <property type="molecule type" value="Genomic_DNA"/>
</dbReference>
<proteinExistence type="predicted"/>
<evidence type="ECO:0000256" key="1">
    <source>
        <dbReference type="SAM" id="MobiDB-lite"/>
    </source>
</evidence>
<dbReference type="GeneID" id="17036401"/>
<feature type="region of interest" description="Disordered" evidence="1">
    <location>
        <begin position="119"/>
        <end position="150"/>
    </location>
</feature>
<evidence type="ECO:0000313" key="3">
    <source>
        <dbReference type="Proteomes" id="UP000007264"/>
    </source>
</evidence>